<feature type="compositionally biased region" description="Low complexity" evidence="7">
    <location>
        <begin position="510"/>
        <end position="519"/>
    </location>
</feature>
<evidence type="ECO:0000256" key="4">
    <source>
        <dbReference type="ARBA" id="ARBA00023242"/>
    </source>
</evidence>
<feature type="compositionally biased region" description="Low complexity" evidence="7">
    <location>
        <begin position="132"/>
        <end position="142"/>
    </location>
</feature>
<feature type="domain" description="HSF-type DNA-binding" evidence="8">
    <location>
        <begin position="260"/>
        <end position="284"/>
    </location>
</feature>
<feature type="region of interest" description="Disordered" evidence="7">
    <location>
        <begin position="24"/>
        <end position="44"/>
    </location>
</feature>
<keyword evidence="3" id="KW-0238">DNA-binding</keyword>
<keyword evidence="10" id="KW-1185">Reference proteome</keyword>
<evidence type="ECO:0000313" key="10">
    <source>
        <dbReference type="Proteomes" id="UP001623330"/>
    </source>
</evidence>
<evidence type="ECO:0000313" key="9">
    <source>
        <dbReference type="EMBL" id="KAL3229624.1"/>
    </source>
</evidence>
<comment type="similarity">
    <text evidence="2 5">Belongs to the HSF family.</text>
</comment>
<organism evidence="9 10">
    <name type="scientific">Nakaseomyces bracarensis</name>
    <dbReference type="NCBI Taxonomy" id="273131"/>
    <lineage>
        <taxon>Eukaryota</taxon>
        <taxon>Fungi</taxon>
        <taxon>Dikarya</taxon>
        <taxon>Ascomycota</taxon>
        <taxon>Saccharomycotina</taxon>
        <taxon>Saccharomycetes</taxon>
        <taxon>Saccharomycetales</taxon>
        <taxon>Saccharomycetaceae</taxon>
        <taxon>Nakaseomyces</taxon>
    </lineage>
</organism>
<keyword evidence="4" id="KW-0539">Nucleus</keyword>
<feature type="region of interest" description="Disordered" evidence="7">
    <location>
        <begin position="162"/>
        <end position="212"/>
    </location>
</feature>
<feature type="region of interest" description="Disordered" evidence="7">
    <location>
        <begin position="692"/>
        <end position="717"/>
    </location>
</feature>
<feature type="compositionally biased region" description="Low complexity" evidence="7">
    <location>
        <begin position="177"/>
        <end position="188"/>
    </location>
</feature>
<dbReference type="PANTHER" id="PTHR10015">
    <property type="entry name" value="HEAT SHOCK TRANSCRIPTION FACTOR"/>
    <property type="match status" value="1"/>
</dbReference>
<dbReference type="Gene3D" id="1.10.10.10">
    <property type="entry name" value="Winged helix-like DNA-binding domain superfamily/Winged helix DNA-binding domain"/>
    <property type="match status" value="1"/>
</dbReference>
<dbReference type="InterPro" id="IPR036390">
    <property type="entry name" value="WH_DNA-bd_sf"/>
</dbReference>
<dbReference type="SUPFAM" id="SSF46785">
    <property type="entry name" value="Winged helix' DNA-binding domain"/>
    <property type="match status" value="1"/>
</dbReference>
<feature type="region of interest" description="Disordered" evidence="7">
    <location>
        <begin position="102"/>
        <end position="147"/>
    </location>
</feature>
<reference evidence="9 10" key="1">
    <citation type="submission" date="2024-05" db="EMBL/GenBank/DDBJ databases">
        <title>Long read based assembly of the Candida bracarensis genome reveals expanded adhesin content.</title>
        <authorList>
            <person name="Marcet-Houben M."/>
            <person name="Ksiezopolska E."/>
            <person name="Gabaldon T."/>
        </authorList>
    </citation>
    <scope>NUCLEOTIDE SEQUENCE [LARGE SCALE GENOMIC DNA]</scope>
    <source>
        <strain evidence="9 10">CBM6</strain>
    </source>
</reference>
<evidence type="ECO:0000259" key="8">
    <source>
        <dbReference type="PROSITE" id="PS00434"/>
    </source>
</evidence>
<comment type="subcellular location">
    <subcellularLocation>
        <location evidence="1">Nucleus</location>
    </subcellularLocation>
</comment>
<dbReference type="PANTHER" id="PTHR10015:SF427">
    <property type="entry name" value="HEAT SHOCK FACTOR PROTEIN"/>
    <property type="match status" value="1"/>
</dbReference>
<evidence type="ECO:0000256" key="7">
    <source>
        <dbReference type="SAM" id="MobiDB-lite"/>
    </source>
</evidence>
<feature type="compositionally biased region" description="Polar residues" evidence="7">
    <location>
        <begin position="189"/>
        <end position="201"/>
    </location>
</feature>
<evidence type="ECO:0000256" key="2">
    <source>
        <dbReference type="ARBA" id="ARBA00006403"/>
    </source>
</evidence>
<gene>
    <name evidence="9" type="ORF">RNJ44_01760</name>
</gene>
<dbReference type="EMBL" id="JBEVYD010000011">
    <property type="protein sequence ID" value="KAL3229624.1"/>
    <property type="molecule type" value="Genomic_DNA"/>
</dbReference>
<proteinExistence type="inferred from homology"/>
<accession>A0ABR4NNQ5</accession>
<keyword evidence="6" id="KW-0175">Coiled coil</keyword>
<dbReference type="Pfam" id="PF00447">
    <property type="entry name" value="HSF_DNA-bind"/>
    <property type="match status" value="1"/>
</dbReference>
<dbReference type="Proteomes" id="UP001623330">
    <property type="component" value="Unassembled WGS sequence"/>
</dbReference>
<dbReference type="PROSITE" id="PS00434">
    <property type="entry name" value="HSF_DOMAIN"/>
    <property type="match status" value="1"/>
</dbReference>
<evidence type="ECO:0000256" key="6">
    <source>
        <dbReference type="SAM" id="Coils"/>
    </source>
</evidence>
<dbReference type="PRINTS" id="PR00056">
    <property type="entry name" value="HSFDOMAIN"/>
</dbReference>
<protein>
    <recommendedName>
        <fullName evidence="8">HSF-type DNA-binding domain-containing protein</fullName>
    </recommendedName>
</protein>
<feature type="region of interest" description="Disordered" evidence="7">
    <location>
        <begin position="508"/>
        <end position="564"/>
    </location>
</feature>
<dbReference type="InterPro" id="IPR036388">
    <property type="entry name" value="WH-like_DNA-bd_sf"/>
</dbReference>
<evidence type="ECO:0000256" key="3">
    <source>
        <dbReference type="ARBA" id="ARBA00023125"/>
    </source>
</evidence>
<comment type="caution">
    <text evidence="9">The sequence shown here is derived from an EMBL/GenBank/DDBJ whole genome shotgun (WGS) entry which is preliminary data.</text>
</comment>
<sequence length="717" mass="80324">MEKNELLRDGLLDENEIENMLINPLFTPSPQESGGDDGEVEDIINPSIDQYVSTPKQDQGENNSPNNKVVSIIRKNYNGPKGHDDESRNFRNQFHDLFDEYHDTADGKQGSSNINSKHDNSGNTSGGGGSGVNSNISGTGVNDGNMTNQELYSSHLLRGALASPGHTGKAQRLMPYNSNNNNGSKVNSAQIQDHSNDNNAGSGSGTSGINRRFQNKTRPAFVNKVWSMINDPANSHLIQWADDGLSLIVTHREQFVHEILPKYFKHSNFASFVRQLNMYGWHKVQDVKSGSIQSSSDDRWQFENEFFIRGREDLLNNIVRQKGTTNQQTGGIGQGSSNANLNFTNGSQLRSLPNLSGTTLRLMNEASMGNTMDVTAILGELEQIKFNQIALSKDLMRINKDNELLWKENMMARERHRTQQQALEKIFKFLRTVVPHADQKLLMDAKTVANGGSGVDMNGPTNTNSGNNVDMYDNSHRFDSDLGNLFDADHFMPDDDITKRRARYLLKNRTMSSTSSNTSPGMLNKHNDSSGRISEIPFEEEDEEKKNSSDEDSIEEISNVVSPEQEFHDLKANLHEQEARIKHLEQLVETQDALQQQTLQNNATLLHQHQQHQQQQQQQQETQNNNATLLQEQEHNPLNINDNSSLPHIENIVSPGKTMDALGMSPQTHNVMTPLGDITSYPAFDISDYLNSSQAQTPITHEPPQLEENPTKKKRTI</sequence>
<evidence type="ECO:0000256" key="1">
    <source>
        <dbReference type="ARBA" id="ARBA00004123"/>
    </source>
</evidence>
<dbReference type="InterPro" id="IPR000232">
    <property type="entry name" value="HSF_DNA-bd"/>
</dbReference>
<feature type="coiled-coil region" evidence="6">
    <location>
        <begin position="567"/>
        <end position="632"/>
    </location>
</feature>
<evidence type="ECO:0000256" key="5">
    <source>
        <dbReference type="RuleBase" id="RU004020"/>
    </source>
</evidence>
<name>A0ABR4NNQ5_9SACH</name>
<dbReference type="SMART" id="SM00415">
    <property type="entry name" value="HSF"/>
    <property type="match status" value="1"/>
</dbReference>